<keyword evidence="5" id="KW-1185">Reference proteome</keyword>
<dbReference type="OrthoDB" id="9814377at2"/>
<accession>A0A2N3IJZ5</accession>
<evidence type="ECO:0000313" key="4">
    <source>
        <dbReference type="EMBL" id="PKQ70634.1"/>
    </source>
</evidence>
<keyword evidence="1" id="KW-0732">Signal</keyword>
<dbReference type="GO" id="GO:0004222">
    <property type="term" value="F:metalloendopeptidase activity"/>
    <property type="evidence" value="ECO:0007669"/>
    <property type="project" value="TreeGrafter"/>
</dbReference>
<dbReference type="Proteomes" id="UP000233387">
    <property type="component" value="Unassembled WGS sequence"/>
</dbReference>
<reference evidence="4 5" key="1">
    <citation type="submission" date="2017-06" db="EMBL/GenBank/DDBJ databases">
        <title>Raineya orbicola gen. nov., sp. nov. a slightly thermophilic bacterium of the phylum Bacteroidetes and the description of Raineyaceae fam. nov.</title>
        <authorList>
            <person name="Albuquerque L."/>
            <person name="Polonia A.R.M."/>
            <person name="Barroso C."/>
            <person name="Froufe H.J.C."/>
            <person name="Lage O."/>
            <person name="Lobo-Da-Cunha A."/>
            <person name="Egas C."/>
            <person name="Da Costa M.S."/>
        </authorList>
    </citation>
    <scope>NUCLEOTIDE SEQUENCE [LARGE SCALE GENOMIC DNA]</scope>
    <source>
        <strain evidence="4 5">SPSPC-11</strain>
    </source>
</reference>
<comment type="caution">
    <text evidence="4">The sequence shown here is derived from an EMBL/GenBank/DDBJ whole genome shotgun (WGS) entry which is preliminary data.</text>
</comment>
<dbReference type="EMBL" id="NKXO01000004">
    <property type="protein sequence ID" value="PKQ70634.1"/>
    <property type="molecule type" value="Genomic_DNA"/>
</dbReference>
<dbReference type="PANTHER" id="PTHR21666">
    <property type="entry name" value="PEPTIDASE-RELATED"/>
    <property type="match status" value="1"/>
</dbReference>
<evidence type="ECO:0000256" key="2">
    <source>
        <dbReference type="SAM" id="Phobius"/>
    </source>
</evidence>
<sequence length="287" mass="32683">MKIKESLFAWLSHRYEVVVRDEENFEEKRTFSYSHTKALVLVVPILVLMFILGFWLAPRQSGKILQSSQELQMKKQLLSLTNTVDSLLEVTNQYERYYQNFRKAIEGDVKDLRADTSKILKNQVAQTDTIQDYISQADLNLRKEYESMNISLKETKMSKEETQLQGISFFPPIKGTITERFDAKNKHFGIDLVAKANEPIKAAADGTVILASWTEDTGNVIAIQHQGEIVSFYKHNAALFKKVGDFVKAGDVIAIIGNTGRLSSGPHLHFELWYKGNAINPEKFVSF</sequence>
<organism evidence="4 5">
    <name type="scientific">Raineya orbicola</name>
    <dbReference type="NCBI Taxonomy" id="2016530"/>
    <lineage>
        <taxon>Bacteria</taxon>
        <taxon>Pseudomonadati</taxon>
        <taxon>Bacteroidota</taxon>
        <taxon>Cytophagia</taxon>
        <taxon>Cytophagales</taxon>
        <taxon>Raineyaceae</taxon>
        <taxon>Raineya</taxon>
    </lineage>
</organism>
<feature type="transmembrane region" description="Helical" evidence="2">
    <location>
        <begin position="38"/>
        <end position="57"/>
    </location>
</feature>
<name>A0A2N3IJZ5_9BACT</name>
<dbReference type="InterPro" id="IPR011055">
    <property type="entry name" value="Dup_hybrid_motif"/>
</dbReference>
<keyword evidence="2" id="KW-0472">Membrane</keyword>
<proteinExistence type="predicted"/>
<keyword evidence="2" id="KW-0812">Transmembrane</keyword>
<evidence type="ECO:0000259" key="3">
    <source>
        <dbReference type="Pfam" id="PF01551"/>
    </source>
</evidence>
<feature type="domain" description="M23ase beta-sheet core" evidence="3">
    <location>
        <begin position="186"/>
        <end position="281"/>
    </location>
</feature>
<keyword evidence="2" id="KW-1133">Transmembrane helix</keyword>
<dbReference type="Pfam" id="PF01551">
    <property type="entry name" value="Peptidase_M23"/>
    <property type="match status" value="1"/>
</dbReference>
<dbReference type="CDD" id="cd12797">
    <property type="entry name" value="M23_peptidase"/>
    <property type="match status" value="1"/>
</dbReference>
<dbReference type="AlphaFoldDB" id="A0A2N3IJZ5"/>
<gene>
    <name evidence="4" type="ORF">Rain11_0364</name>
</gene>
<evidence type="ECO:0000256" key="1">
    <source>
        <dbReference type="ARBA" id="ARBA00022729"/>
    </source>
</evidence>
<dbReference type="InterPro" id="IPR050570">
    <property type="entry name" value="Cell_wall_metabolism_enzyme"/>
</dbReference>
<dbReference type="PANTHER" id="PTHR21666:SF289">
    <property type="entry name" value="L-ALA--D-GLU ENDOPEPTIDASE"/>
    <property type="match status" value="1"/>
</dbReference>
<dbReference type="InterPro" id="IPR016047">
    <property type="entry name" value="M23ase_b-sheet_dom"/>
</dbReference>
<protein>
    <submittedName>
        <fullName evidence="4">Peptidase family M23</fullName>
    </submittedName>
</protein>
<dbReference type="SUPFAM" id="SSF51261">
    <property type="entry name" value="Duplicated hybrid motif"/>
    <property type="match status" value="1"/>
</dbReference>
<dbReference type="Gene3D" id="2.70.70.10">
    <property type="entry name" value="Glucose Permease (Domain IIA)"/>
    <property type="match status" value="1"/>
</dbReference>
<dbReference type="RefSeq" id="WP_101357629.1">
    <property type="nucleotide sequence ID" value="NZ_NKXO01000004.1"/>
</dbReference>
<evidence type="ECO:0000313" key="5">
    <source>
        <dbReference type="Proteomes" id="UP000233387"/>
    </source>
</evidence>